<dbReference type="GO" id="GO:0005737">
    <property type="term" value="C:cytoplasm"/>
    <property type="evidence" value="ECO:0007669"/>
    <property type="project" value="UniProtKB-SubCell"/>
</dbReference>
<comment type="catalytic activity">
    <reaction evidence="4">
        <text>N-terminal L-lysyl-[protein] + L-leucyl-tRNA(Leu) = N-terminal L-leucyl-L-lysyl-[protein] + tRNA(Leu) + H(+)</text>
        <dbReference type="Rhea" id="RHEA:12340"/>
        <dbReference type="Rhea" id="RHEA-COMP:9613"/>
        <dbReference type="Rhea" id="RHEA-COMP:9622"/>
        <dbReference type="Rhea" id="RHEA-COMP:12670"/>
        <dbReference type="Rhea" id="RHEA-COMP:12671"/>
        <dbReference type="ChEBI" id="CHEBI:15378"/>
        <dbReference type="ChEBI" id="CHEBI:65249"/>
        <dbReference type="ChEBI" id="CHEBI:78442"/>
        <dbReference type="ChEBI" id="CHEBI:78494"/>
        <dbReference type="ChEBI" id="CHEBI:133043"/>
        <dbReference type="EC" id="2.3.2.6"/>
    </reaction>
</comment>
<comment type="catalytic activity">
    <reaction evidence="4">
        <text>N-terminal L-arginyl-[protein] + L-leucyl-tRNA(Leu) = N-terminal L-leucyl-L-arginyl-[protein] + tRNA(Leu) + H(+)</text>
        <dbReference type="Rhea" id="RHEA:50416"/>
        <dbReference type="Rhea" id="RHEA-COMP:9613"/>
        <dbReference type="Rhea" id="RHEA-COMP:9622"/>
        <dbReference type="Rhea" id="RHEA-COMP:12672"/>
        <dbReference type="Rhea" id="RHEA-COMP:12673"/>
        <dbReference type="ChEBI" id="CHEBI:15378"/>
        <dbReference type="ChEBI" id="CHEBI:64719"/>
        <dbReference type="ChEBI" id="CHEBI:78442"/>
        <dbReference type="ChEBI" id="CHEBI:78494"/>
        <dbReference type="ChEBI" id="CHEBI:133044"/>
        <dbReference type="EC" id="2.3.2.6"/>
    </reaction>
</comment>
<name>A0A1Y5T7W4_9RHOB</name>
<gene>
    <name evidence="4 5" type="primary">aat</name>
    <name evidence="5" type="ORF">AQS8620_02537</name>
</gene>
<evidence type="ECO:0000256" key="2">
    <source>
        <dbReference type="ARBA" id="ARBA00022679"/>
    </source>
</evidence>
<protein>
    <recommendedName>
        <fullName evidence="4">Leucyl/phenylalanyl-tRNA--protein transferase</fullName>
        <ecNumber evidence="4">2.3.2.6</ecNumber>
    </recommendedName>
    <alternativeName>
        <fullName evidence="4">L/F-transferase</fullName>
    </alternativeName>
    <alternativeName>
        <fullName evidence="4">Leucyltransferase</fullName>
    </alternativeName>
    <alternativeName>
        <fullName evidence="4">Phenyalanyltransferase</fullName>
    </alternativeName>
</protein>
<dbReference type="OrthoDB" id="9790282at2"/>
<dbReference type="GO" id="GO:0008914">
    <property type="term" value="F:leucyl-tRNA--protein transferase activity"/>
    <property type="evidence" value="ECO:0007669"/>
    <property type="project" value="UniProtKB-UniRule"/>
</dbReference>
<evidence type="ECO:0000313" key="6">
    <source>
        <dbReference type="Proteomes" id="UP000193862"/>
    </source>
</evidence>
<dbReference type="InterPro" id="IPR042203">
    <property type="entry name" value="Leu/Phe-tRNA_Trfase_C"/>
</dbReference>
<dbReference type="AlphaFoldDB" id="A0A1Y5T7W4"/>
<comment type="catalytic activity">
    <reaction evidence="4">
        <text>L-phenylalanyl-tRNA(Phe) + an N-terminal L-alpha-aminoacyl-[protein] = an N-terminal L-phenylalanyl-L-alpha-aminoacyl-[protein] + tRNA(Phe)</text>
        <dbReference type="Rhea" id="RHEA:43632"/>
        <dbReference type="Rhea" id="RHEA-COMP:9668"/>
        <dbReference type="Rhea" id="RHEA-COMP:9699"/>
        <dbReference type="Rhea" id="RHEA-COMP:10636"/>
        <dbReference type="Rhea" id="RHEA-COMP:10637"/>
        <dbReference type="ChEBI" id="CHEBI:78442"/>
        <dbReference type="ChEBI" id="CHEBI:78531"/>
        <dbReference type="ChEBI" id="CHEBI:78597"/>
        <dbReference type="ChEBI" id="CHEBI:83561"/>
        <dbReference type="EC" id="2.3.2.6"/>
    </reaction>
</comment>
<proteinExistence type="inferred from homology"/>
<dbReference type="PANTHER" id="PTHR30098">
    <property type="entry name" value="LEUCYL/PHENYLALANYL-TRNA--PROTEIN TRANSFERASE"/>
    <property type="match status" value="1"/>
</dbReference>
<evidence type="ECO:0000313" key="5">
    <source>
        <dbReference type="EMBL" id="SLN57410.1"/>
    </source>
</evidence>
<dbReference type="RefSeq" id="WP_085837245.1">
    <property type="nucleotide sequence ID" value="NZ_FWFS01000009.1"/>
</dbReference>
<dbReference type="SUPFAM" id="SSF55729">
    <property type="entry name" value="Acyl-CoA N-acyltransferases (Nat)"/>
    <property type="match status" value="1"/>
</dbReference>
<dbReference type="Proteomes" id="UP000193862">
    <property type="component" value="Unassembled WGS sequence"/>
</dbReference>
<organism evidence="5 6">
    <name type="scientific">Aquimixticola soesokkakensis</name>
    <dbReference type="NCBI Taxonomy" id="1519096"/>
    <lineage>
        <taxon>Bacteria</taxon>
        <taxon>Pseudomonadati</taxon>
        <taxon>Pseudomonadota</taxon>
        <taxon>Alphaproteobacteria</taxon>
        <taxon>Rhodobacterales</taxon>
        <taxon>Paracoccaceae</taxon>
        <taxon>Aquimixticola</taxon>
    </lineage>
</organism>
<dbReference type="GO" id="GO:0030163">
    <property type="term" value="P:protein catabolic process"/>
    <property type="evidence" value="ECO:0007669"/>
    <property type="project" value="UniProtKB-UniRule"/>
</dbReference>
<dbReference type="HAMAP" id="MF_00688">
    <property type="entry name" value="Leu_Phe_trans"/>
    <property type="match status" value="1"/>
</dbReference>
<comment type="similarity">
    <text evidence="4">Belongs to the L/F-transferase family.</text>
</comment>
<keyword evidence="2 4" id="KW-0808">Transferase</keyword>
<keyword evidence="1 4" id="KW-0963">Cytoplasm</keyword>
<evidence type="ECO:0000256" key="3">
    <source>
        <dbReference type="ARBA" id="ARBA00023315"/>
    </source>
</evidence>
<sequence length="221" mass="24718">MDPITPALLPAITPELLLNAYASGVFPMAESEEESEIFWVDPRQRGVFDLDRFHISRSLAKTLKSQRFDIRINHDFAATLRGCADRAQTWINAEIFELYSALHEMGYAHSIEVWRENRLVGGTYGVALQGAWFGESMFSRETDASKVALAYTVAHLRAGGFTLFDTQFLTPHLASLGAIEISRATYRKQLGVALGVTADFAPRPPSLYEVLQLRTQTSYRG</sequence>
<dbReference type="NCBIfam" id="TIGR00667">
    <property type="entry name" value="aat"/>
    <property type="match status" value="1"/>
</dbReference>
<dbReference type="PANTHER" id="PTHR30098:SF2">
    <property type="entry name" value="LEUCYL_PHENYLALANYL-TRNA--PROTEIN TRANSFERASE"/>
    <property type="match status" value="1"/>
</dbReference>
<dbReference type="EC" id="2.3.2.6" evidence="4"/>
<accession>A0A1Y5T7W4</accession>
<evidence type="ECO:0000256" key="4">
    <source>
        <dbReference type="HAMAP-Rule" id="MF_00688"/>
    </source>
</evidence>
<comment type="subcellular location">
    <subcellularLocation>
        <location evidence="4">Cytoplasm</location>
    </subcellularLocation>
</comment>
<dbReference type="InterPro" id="IPR016181">
    <property type="entry name" value="Acyl_CoA_acyltransferase"/>
</dbReference>
<reference evidence="5 6" key="1">
    <citation type="submission" date="2017-03" db="EMBL/GenBank/DDBJ databases">
        <authorList>
            <person name="Afonso C.L."/>
            <person name="Miller P.J."/>
            <person name="Scott M.A."/>
            <person name="Spackman E."/>
            <person name="Goraichik I."/>
            <person name="Dimitrov K.M."/>
            <person name="Suarez D.L."/>
            <person name="Swayne D.E."/>
        </authorList>
    </citation>
    <scope>NUCLEOTIDE SEQUENCE [LARGE SCALE GENOMIC DNA]</scope>
    <source>
        <strain evidence="5 6">CECT 8620</strain>
    </source>
</reference>
<keyword evidence="6" id="KW-1185">Reference proteome</keyword>
<comment type="function">
    <text evidence="4">Functions in the N-end rule pathway of protein degradation where it conjugates Leu, Phe and, less efficiently, Met from aminoacyl-tRNAs to the N-termini of proteins containing an N-terminal arginine or lysine.</text>
</comment>
<dbReference type="EMBL" id="FWFS01000009">
    <property type="protein sequence ID" value="SLN57410.1"/>
    <property type="molecule type" value="Genomic_DNA"/>
</dbReference>
<dbReference type="FunFam" id="3.40.630.70:FF:000001">
    <property type="entry name" value="Leucyl/phenylalanyl-tRNA--protein transferase"/>
    <property type="match status" value="1"/>
</dbReference>
<evidence type="ECO:0000256" key="1">
    <source>
        <dbReference type="ARBA" id="ARBA00022490"/>
    </source>
</evidence>
<keyword evidence="3 4" id="KW-0012">Acyltransferase</keyword>
<dbReference type="Pfam" id="PF03588">
    <property type="entry name" value="Leu_Phe_trans"/>
    <property type="match status" value="1"/>
</dbReference>
<dbReference type="Gene3D" id="3.40.630.70">
    <property type="entry name" value="Leucyl/phenylalanyl-tRNA-protein transferase, C-terminal domain"/>
    <property type="match status" value="1"/>
</dbReference>
<dbReference type="InterPro" id="IPR004616">
    <property type="entry name" value="Leu/Phe-tRNA_Trfase"/>
</dbReference>